<evidence type="ECO:0000313" key="1">
    <source>
        <dbReference type="EMBL" id="KAF6161064.1"/>
    </source>
</evidence>
<evidence type="ECO:0000313" key="2">
    <source>
        <dbReference type="Proteomes" id="UP000541444"/>
    </source>
</evidence>
<accession>A0A7J7N1Y7</accession>
<name>A0A7J7N1Y7_9MAGN</name>
<reference evidence="1 2" key="1">
    <citation type="journal article" date="2020" name="IScience">
        <title>Genome Sequencing of the Endangered Kingdonia uniflora (Circaeasteraceae, Ranunculales) Reveals Potential Mechanisms of Evolutionary Specialization.</title>
        <authorList>
            <person name="Sun Y."/>
            <person name="Deng T."/>
            <person name="Zhang A."/>
            <person name="Moore M.J."/>
            <person name="Landis J.B."/>
            <person name="Lin N."/>
            <person name="Zhang H."/>
            <person name="Zhang X."/>
            <person name="Huang J."/>
            <person name="Zhang X."/>
            <person name="Sun H."/>
            <person name="Wang H."/>
        </authorList>
    </citation>
    <scope>NUCLEOTIDE SEQUENCE [LARGE SCALE GENOMIC DNA]</scope>
    <source>
        <strain evidence="1">TB1705</strain>
        <tissue evidence="1">Leaf</tissue>
    </source>
</reference>
<keyword evidence="2" id="KW-1185">Reference proteome</keyword>
<dbReference type="EMBL" id="JACGCM010001144">
    <property type="protein sequence ID" value="KAF6161064.1"/>
    <property type="molecule type" value="Genomic_DNA"/>
</dbReference>
<dbReference type="Proteomes" id="UP000541444">
    <property type="component" value="Unassembled WGS sequence"/>
</dbReference>
<dbReference type="AlphaFoldDB" id="A0A7J7N1Y7"/>
<proteinExistence type="predicted"/>
<protein>
    <submittedName>
        <fullName evidence="1">Uncharacterized protein</fullName>
    </submittedName>
</protein>
<comment type="caution">
    <text evidence="1">The sequence shown here is derived from an EMBL/GenBank/DDBJ whole genome shotgun (WGS) entry which is preliminary data.</text>
</comment>
<organism evidence="1 2">
    <name type="scientific">Kingdonia uniflora</name>
    <dbReference type="NCBI Taxonomy" id="39325"/>
    <lineage>
        <taxon>Eukaryota</taxon>
        <taxon>Viridiplantae</taxon>
        <taxon>Streptophyta</taxon>
        <taxon>Embryophyta</taxon>
        <taxon>Tracheophyta</taxon>
        <taxon>Spermatophyta</taxon>
        <taxon>Magnoliopsida</taxon>
        <taxon>Ranunculales</taxon>
        <taxon>Circaeasteraceae</taxon>
        <taxon>Kingdonia</taxon>
    </lineage>
</organism>
<sequence>MRESNLKSGLHYSNLKILLSGCSPFANADRPSMPVPPMSCELLDWYGVIVAYGTLKQGRRASRDFYNILIDEIVHVIEDGPLEDVVPSEIITWEKSCTVFI</sequence>
<gene>
    <name evidence="1" type="ORF">GIB67_007705</name>
</gene>